<dbReference type="InterPro" id="IPR003442">
    <property type="entry name" value="T6A_TsaE"/>
</dbReference>
<evidence type="ECO:0000256" key="4">
    <source>
        <dbReference type="ARBA" id="ARBA00022490"/>
    </source>
</evidence>
<evidence type="ECO:0000256" key="8">
    <source>
        <dbReference type="ARBA" id="ARBA00022840"/>
    </source>
</evidence>
<dbReference type="EMBL" id="CP159218">
    <property type="protein sequence ID" value="XCG64982.1"/>
    <property type="molecule type" value="Genomic_DNA"/>
</dbReference>
<keyword evidence="4" id="KW-0963">Cytoplasm</keyword>
<dbReference type="PANTHER" id="PTHR33540:SF2">
    <property type="entry name" value="TRNA THREONYLCARBAMOYLADENOSINE BIOSYNTHESIS PROTEIN TSAE"/>
    <property type="match status" value="1"/>
</dbReference>
<evidence type="ECO:0000256" key="1">
    <source>
        <dbReference type="ARBA" id="ARBA00004496"/>
    </source>
</evidence>
<organism evidence="12">
    <name type="scientific">Nakamurella sp. A5-74</name>
    <dbReference type="NCBI Taxonomy" id="3158264"/>
    <lineage>
        <taxon>Bacteria</taxon>
        <taxon>Bacillati</taxon>
        <taxon>Actinomycetota</taxon>
        <taxon>Actinomycetes</taxon>
        <taxon>Nakamurellales</taxon>
        <taxon>Nakamurellaceae</taxon>
        <taxon>Nakamurella</taxon>
    </lineage>
</organism>
<dbReference type="Pfam" id="PF02367">
    <property type="entry name" value="TsaE"/>
    <property type="match status" value="1"/>
</dbReference>
<dbReference type="GO" id="GO:0002949">
    <property type="term" value="P:tRNA threonylcarbamoyladenosine modification"/>
    <property type="evidence" value="ECO:0007669"/>
    <property type="project" value="InterPro"/>
</dbReference>
<evidence type="ECO:0000256" key="10">
    <source>
        <dbReference type="ARBA" id="ARBA00024908"/>
    </source>
</evidence>
<comment type="function">
    <text evidence="10">Required for the formation of a threonylcarbamoyl group on adenosine at position 37 (t(6)A37) in tRNAs that read codons beginning with adenine. Is involved in the transfer of the threonylcarbamoyl moiety of threonylcarbamoyl-AMP (TC-AMP) to the N6 group of A37, together with TsaD and TsaB. TsaE seems to play an indirect role in the t(6)A biosynthesis pathway, possibly in regulating the core enzymatic function of TsaD.</text>
</comment>
<evidence type="ECO:0000256" key="5">
    <source>
        <dbReference type="ARBA" id="ARBA00022694"/>
    </source>
</evidence>
<evidence type="ECO:0000256" key="7">
    <source>
        <dbReference type="ARBA" id="ARBA00022741"/>
    </source>
</evidence>
<comment type="subcellular location">
    <subcellularLocation>
        <location evidence="1">Cytoplasm</location>
    </subcellularLocation>
</comment>
<keyword evidence="9" id="KW-0460">Magnesium</keyword>
<keyword evidence="6" id="KW-0479">Metal-binding</keyword>
<evidence type="ECO:0000256" key="11">
    <source>
        <dbReference type="ARBA" id="ARBA00032441"/>
    </source>
</evidence>
<keyword evidence="8" id="KW-0067">ATP-binding</keyword>
<dbReference type="AlphaFoldDB" id="A0AAU8DSJ5"/>
<dbReference type="GO" id="GO:0005524">
    <property type="term" value="F:ATP binding"/>
    <property type="evidence" value="ECO:0007669"/>
    <property type="project" value="UniProtKB-KW"/>
</dbReference>
<evidence type="ECO:0000256" key="6">
    <source>
        <dbReference type="ARBA" id="ARBA00022723"/>
    </source>
</evidence>
<keyword evidence="7" id="KW-0547">Nucleotide-binding</keyword>
<evidence type="ECO:0000256" key="2">
    <source>
        <dbReference type="ARBA" id="ARBA00007599"/>
    </source>
</evidence>
<evidence type="ECO:0000313" key="12">
    <source>
        <dbReference type="EMBL" id="XCG64982.1"/>
    </source>
</evidence>
<dbReference type="GO" id="GO:0005737">
    <property type="term" value="C:cytoplasm"/>
    <property type="evidence" value="ECO:0007669"/>
    <property type="project" value="UniProtKB-SubCell"/>
</dbReference>
<dbReference type="GO" id="GO:0046872">
    <property type="term" value="F:metal ion binding"/>
    <property type="evidence" value="ECO:0007669"/>
    <property type="project" value="UniProtKB-KW"/>
</dbReference>
<gene>
    <name evidence="12" type="primary">tsaE</name>
    <name evidence="12" type="ORF">ABLG96_06675</name>
</gene>
<dbReference type="PANTHER" id="PTHR33540">
    <property type="entry name" value="TRNA THREONYLCARBAMOYLADENOSINE BIOSYNTHESIS PROTEIN TSAE"/>
    <property type="match status" value="1"/>
</dbReference>
<name>A0AAU8DSJ5_9ACTN</name>
<dbReference type="InterPro" id="IPR027417">
    <property type="entry name" value="P-loop_NTPase"/>
</dbReference>
<keyword evidence="5" id="KW-0819">tRNA processing</keyword>
<evidence type="ECO:0000256" key="3">
    <source>
        <dbReference type="ARBA" id="ARBA00019010"/>
    </source>
</evidence>
<evidence type="ECO:0000256" key="9">
    <source>
        <dbReference type="ARBA" id="ARBA00022842"/>
    </source>
</evidence>
<accession>A0AAU8DSJ5</accession>
<comment type="similarity">
    <text evidence="2">Belongs to the TsaE family.</text>
</comment>
<reference evidence="12" key="1">
    <citation type="submission" date="2024-05" db="EMBL/GenBank/DDBJ databases">
        <authorList>
            <person name="Cai S.Y."/>
            <person name="Jin L.M."/>
            <person name="Li H.R."/>
        </authorList>
    </citation>
    <scope>NUCLEOTIDE SEQUENCE</scope>
    <source>
        <strain evidence="12">A5-74</strain>
    </source>
</reference>
<protein>
    <recommendedName>
        <fullName evidence="3">tRNA threonylcarbamoyladenosine biosynthesis protein TsaE</fullName>
    </recommendedName>
    <alternativeName>
        <fullName evidence="11">t(6)A37 threonylcarbamoyladenosine biosynthesis protein TsaE</fullName>
    </alternativeName>
</protein>
<proteinExistence type="inferred from homology"/>
<dbReference type="NCBIfam" id="TIGR00150">
    <property type="entry name" value="T6A_YjeE"/>
    <property type="match status" value="1"/>
</dbReference>
<dbReference type="SUPFAM" id="SSF52540">
    <property type="entry name" value="P-loop containing nucleoside triphosphate hydrolases"/>
    <property type="match status" value="1"/>
</dbReference>
<dbReference type="Gene3D" id="3.40.50.300">
    <property type="entry name" value="P-loop containing nucleotide triphosphate hydrolases"/>
    <property type="match status" value="1"/>
</dbReference>
<dbReference type="RefSeq" id="WP_353650593.1">
    <property type="nucleotide sequence ID" value="NZ_CP159218.1"/>
</dbReference>
<sequence length="161" mass="16874">MTRAREVQLQLEDLAATDRLGRAIGAELRAGDVVVLAGDLGAGKTALTKSIALGLGITETITSPTFVISRVHPGPGVSLVHVDAYRLGGALELEDLDLDTDLAQAAVVVEWGTGLAEQFAEFPLAVALRRRSDDVRDCTVSGDPARWSSLIAALQGISSRA</sequence>